<evidence type="ECO:0000313" key="1">
    <source>
        <dbReference type="EMBL" id="RZI29512.1"/>
    </source>
</evidence>
<sequence length="74" mass="8805">MFSKAEKYASEIEILNVRRAFQAEISRRSVLKRRFHPSILRHSEKTDFFNRIGRKQSPLSSSQRVLCWGWSPPR</sequence>
<gene>
    <name evidence="1" type="ORF">EUX57_22670</name>
</gene>
<dbReference type="AlphaFoldDB" id="A0A4Q7CVS6"/>
<comment type="caution">
    <text evidence="1">The sequence shown here is derived from an EMBL/GenBank/DDBJ whole genome shotgun (WGS) entry which is preliminary data.</text>
</comment>
<protein>
    <submittedName>
        <fullName evidence="1">Uncharacterized protein</fullName>
    </submittedName>
</protein>
<accession>A0A4Q7CVS6</accession>
<evidence type="ECO:0000313" key="2">
    <source>
        <dbReference type="Proteomes" id="UP000293369"/>
    </source>
</evidence>
<proteinExistence type="predicted"/>
<name>A0A4Q7CVS6_9PSED</name>
<reference evidence="1 2" key="1">
    <citation type="submission" date="2019-02" db="EMBL/GenBank/DDBJ databases">
        <title>Pseudomonas spp from wheat grain.</title>
        <authorList>
            <person name="Cho G.-S."/>
            <person name="Franz C.M.A.P."/>
        </authorList>
    </citation>
    <scope>NUCLEOTIDE SEQUENCE [LARGE SCALE GENOMIC DNA]</scope>
    <source>
        <strain evidence="1 2">133NRW</strain>
    </source>
</reference>
<organism evidence="1 2">
    <name type="scientific">Pseudomonas orientalis</name>
    <dbReference type="NCBI Taxonomy" id="76758"/>
    <lineage>
        <taxon>Bacteria</taxon>
        <taxon>Pseudomonadati</taxon>
        <taxon>Pseudomonadota</taxon>
        <taxon>Gammaproteobacteria</taxon>
        <taxon>Pseudomonadales</taxon>
        <taxon>Pseudomonadaceae</taxon>
        <taxon>Pseudomonas</taxon>
    </lineage>
</organism>
<dbReference type="EMBL" id="SGFE01000055">
    <property type="protein sequence ID" value="RZI29512.1"/>
    <property type="molecule type" value="Genomic_DNA"/>
</dbReference>
<dbReference type="Proteomes" id="UP000293369">
    <property type="component" value="Unassembled WGS sequence"/>
</dbReference>